<evidence type="ECO:0000313" key="4">
    <source>
        <dbReference type="Proteomes" id="UP000000343"/>
    </source>
</evidence>
<dbReference type="PaxDb" id="1198114-AciX9_0543"/>
<keyword evidence="4" id="KW-1185">Reference proteome</keyword>
<dbReference type="EMBL" id="CP002480">
    <property type="protein sequence ID" value="ADW67615.1"/>
    <property type="molecule type" value="Genomic_DNA"/>
</dbReference>
<evidence type="ECO:0000256" key="2">
    <source>
        <dbReference type="SAM" id="SignalP"/>
    </source>
</evidence>
<dbReference type="eggNOG" id="ENOG502Z9TY">
    <property type="taxonomic scope" value="Bacteria"/>
</dbReference>
<dbReference type="Proteomes" id="UP000000343">
    <property type="component" value="Chromosome"/>
</dbReference>
<name>E8WYL7_GRATM</name>
<keyword evidence="2" id="KW-0732">Signal</keyword>
<reference evidence="4" key="1">
    <citation type="submission" date="2011-01" db="EMBL/GenBank/DDBJ databases">
        <title>Complete sequence of chromosome of Acidobacterium sp. MP5ACTX9.</title>
        <authorList>
            <consortium name="US DOE Joint Genome Institute"/>
            <person name="Lucas S."/>
            <person name="Copeland A."/>
            <person name="Lapidus A."/>
            <person name="Cheng J.-F."/>
            <person name="Goodwin L."/>
            <person name="Pitluck S."/>
            <person name="Teshima H."/>
            <person name="Detter J.C."/>
            <person name="Han C."/>
            <person name="Tapia R."/>
            <person name="Land M."/>
            <person name="Hauser L."/>
            <person name="Kyrpides N."/>
            <person name="Ivanova N."/>
            <person name="Ovchinnikova G."/>
            <person name="Pagani I."/>
            <person name="Rawat S.R."/>
            <person name="Mannisto M."/>
            <person name="Haggblom M.M."/>
            <person name="Woyke T."/>
        </authorList>
    </citation>
    <scope>NUCLEOTIDE SEQUENCE [LARGE SCALE GENOMIC DNA]</scope>
    <source>
        <strain evidence="4">MP5ACTX9</strain>
    </source>
</reference>
<evidence type="ECO:0000256" key="1">
    <source>
        <dbReference type="SAM" id="MobiDB-lite"/>
    </source>
</evidence>
<gene>
    <name evidence="3" type="ordered locus">AciX9_0543</name>
</gene>
<evidence type="ECO:0000313" key="3">
    <source>
        <dbReference type="EMBL" id="ADW67615.1"/>
    </source>
</evidence>
<proteinExistence type="predicted"/>
<feature type="signal peptide" evidence="2">
    <location>
        <begin position="1"/>
        <end position="30"/>
    </location>
</feature>
<dbReference type="AlphaFoldDB" id="E8WYL7"/>
<feature type="compositionally biased region" description="Polar residues" evidence="1">
    <location>
        <begin position="329"/>
        <end position="346"/>
    </location>
</feature>
<dbReference type="KEGG" id="acm:AciX9_0543"/>
<sequence length="346" mass="38364">MFRFRLQSIRPLMCAYVVATVFAVCNQAHASLTVLVGEPFGPFGTMMPVGHAAIYLDHVCAAGPLKLRMCQPGEPEGVVIARYHQIGNLDWIATPVMQFLYATDSPQNIPSYVTPEIAWDMRQTYRRRYLADIVPDGKEKAKVTDEWWESAGVAFNRKLWGYQLATTREQDEAFVDAMNDRINVHRYHLSTANCANFAGDVVNAYFPGAVHHDIIADYGWLTPKQVARSIAAYGNAHPELNPRILEIPQIPGTLRRSRPVRGAGEALLKTKRYLATLIVIQPEIPLISTILYLDRGRWQIGQGAEPVGPDVFAPRTSVAGSAADPALTASPTTGSETMDQQMNQEN</sequence>
<feature type="region of interest" description="Disordered" evidence="1">
    <location>
        <begin position="313"/>
        <end position="346"/>
    </location>
</feature>
<accession>E8WYL7</accession>
<organism evidence="4">
    <name type="scientific">Granulicella tundricola (strain ATCC BAA-1859 / DSM 23138 / MP5ACTX9)</name>
    <dbReference type="NCBI Taxonomy" id="1198114"/>
    <lineage>
        <taxon>Bacteria</taxon>
        <taxon>Pseudomonadati</taxon>
        <taxon>Acidobacteriota</taxon>
        <taxon>Terriglobia</taxon>
        <taxon>Terriglobales</taxon>
        <taxon>Acidobacteriaceae</taxon>
        <taxon>Granulicella</taxon>
    </lineage>
</organism>
<evidence type="ECO:0008006" key="5">
    <source>
        <dbReference type="Google" id="ProtNLM"/>
    </source>
</evidence>
<protein>
    <recommendedName>
        <fullName evidence="5">DUF4105 domain-containing protein</fullName>
    </recommendedName>
</protein>
<feature type="chain" id="PRO_5003234170" description="DUF4105 domain-containing protein" evidence="2">
    <location>
        <begin position="31"/>
        <end position="346"/>
    </location>
</feature>
<dbReference type="HOGENOM" id="CLU_766760_0_0_0"/>